<dbReference type="InterPro" id="IPR001387">
    <property type="entry name" value="Cro/C1-type_HTH"/>
</dbReference>
<dbReference type="EMBL" id="DUFG01000018">
    <property type="protein sequence ID" value="HIH08515.1"/>
    <property type="molecule type" value="Genomic_DNA"/>
</dbReference>
<evidence type="ECO:0000256" key="4">
    <source>
        <dbReference type="HAMAP-Rule" id="MF_00584"/>
    </source>
</evidence>
<sequence>MRELALAQITSMLIRKGFLVSSFFHSNNCFDIAARHSSLVLLIKIYSNIDSIRQEQGEELGKLSNALNANALIIGEKTKAFKLKDEVVYERYGIPVLTISSFKKFLEKEMPSVKYFKGRKIVELDAEKLVQKRKNMGLSREELAEKVGAAPESIHRYEKGSASTLETAEKLEGALKTSLIKEVNLFEKKFSGADIFDKQLDEPMLSKVQRLGLDLALFEHAPFKAFSHPTDSLLISIGKGEHEIRHRALKLAKTKGILESHLMILAKESKKKSVESIPVVEEEELESLSKPKDLMKIIKAREKKKDEL</sequence>
<evidence type="ECO:0000256" key="2">
    <source>
        <dbReference type="ARBA" id="ARBA00023125"/>
    </source>
</evidence>
<protein>
    <recommendedName>
        <fullName evidence="4">Putative HTH-type transcriptional regulatory protein HA237_04040</fullName>
    </recommendedName>
</protein>
<dbReference type="Gene3D" id="1.10.260.40">
    <property type="entry name" value="lambda repressor-like DNA-binding domains"/>
    <property type="match status" value="1"/>
</dbReference>
<gene>
    <name evidence="6" type="ORF">HA237_04040</name>
    <name evidence="7" type="ORF">J4224_03470</name>
</gene>
<proteinExistence type="inferred from homology"/>
<dbReference type="Pfam" id="PF01381">
    <property type="entry name" value="HTH_3"/>
    <property type="match status" value="1"/>
</dbReference>
<dbReference type="AlphaFoldDB" id="A0A7J4IW88"/>
<dbReference type="GO" id="GO:0003700">
    <property type="term" value="F:DNA-binding transcription factor activity"/>
    <property type="evidence" value="ECO:0007669"/>
    <property type="project" value="UniProtKB-UniRule"/>
</dbReference>
<dbReference type="InterPro" id="IPR020886">
    <property type="entry name" value="MTH_967-like"/>
</dbReference>
<organism evidence="6 8">
    <name type="scientific">Candidatus Iainarchaeum sp</name>
    <dbReference type="NCBI Taxonomy" id="3101447"/>
    <lineage>
        <taxon>Archaea</taxon>
        <taxon>Candidatus Iainarchaeota</taxon>
        <taxon>Candidatus Iainarchaeia</taxon>
        <taxon>Candidatus Iainarchaeales</taxon>
        <taxon>Candidatus Iainarchaeaceae</taxon>
        <taxon>Candidatus Iainarchaeum</taxon>
    </lineage>
</organism>
<keyword evidence="3 4" id="KW-0804">Transcription</keyword>
<dbReference type="SUPFAM" id="SSF47413">
    <property type="entry name" value="lambda repressor-like DNA-binding domains"/>
    <property type="match status" value="1"/>
</dbReference>
<dbReference type="GO" id="GO:0003677">
    <property type="term" value="F:DNA binding"/>
    <property type="evidence" value="ECO:0007669"/>
    <property type="project" value="UniProtKB-KW"/>
</dbReference>
<evidence type="ECO:0000313" key="6">
    <source>
        <dbReference type="EMBL" id="HIH08515.1"/>
    </source>
</evidence>
<dbReference type="Proteomes" id="UP000577419">
    <property type="component" value="Unassembled WGS sequence"/>
</dbReference>
<dbReference type="PROSITE" id="PS50943">
    <property type="entry name" value="HTH_CROC1"/>
    <property type="match status" value="1"/>
</dbReference>
<dbReference type="InterPro" id="IPR010982">
    <property type="entry name" value="Lambda_DNA-bd_dom_sf"/>
</dbReference>
<evidence type="ECO:0000259" key="5">
    <source>
        <dbReference type="PROSITE" id="PS50943"/>
    </source>
</evidence>
<dbReference type="InterPro" id="IPR059051">
    <property type="entry name" value="MTH_967_PDDEXK"/>
</dbReference>
<name>A0A7J4IW88_9ARCH</name>
<reference evidence="7" key="3">
    <citation type="submission" date="2021-05" db="EMBL/GenBank/DDBJ databases">
        <title>Protein family content uncovers lineage relationships and bacterial pathway maintenance mechanisms in DPANN archaea.</title>
        <authorList>
            <person name="Castelle C.J."/>
            <person name="Meheust R."/>
            <person name="Jaffe A.L."/>
            <person name="Seitz K."/>
            <person name="Gong X."/>
            <person name="Baker B.J."/>
            <person name="Banfield J.F."/>
        </authorList>
    </citation>
    <scope>NUCLEOTIDE SEQUENCE</scope>
    <source>
        <strain evidence="7">RIFCSPHIGHO2_01_FULL_GW2011_AR10_43_9</strain>
    </source>
</reference>
<evidence type="ECO:0000256" key="3">
    <source>
        <dbReference type="ARBA" id="ARBA00023163"/>
    </source>
</evidence>
<feature type="domain" description="HTH cro/C1-type" evidence="5">
    <location>
        <begin position="129"/>
        <end position="186"/>
    </location>
</feature>
<evidence type="ECO:0000313" key="8">
    <source>
        <dbReference type="Proteomes" id="UP000577419"/>
    </source>
</evidence>
<dbReference type="SMART" id="SM00530">
    <property type="entry name" value="HTH_XRE"/>
    <property type="match status" value="1"/>
</dbReference>
<comment type="caution">
    <text evidence="6">The sequence shown here is derived from an EMBL/GenBank/DDBJ whole genome shotgun (WGS) entry which is preliminary data.</text>
</comment>
<dbReference type="Proteomes" id="UP000683213">
    <property type="component" value="Unassembled WGS sequence"/>
</dbReference>
<evidence type="ECO:0000256" key="1">
    <source>
        <dbReference type="ARBA" id="ARBA00023015"/>
    </source>
</evidence>
<keyword evidence="1 4" id="KW-0805">Transcription regulation</keyword>
<keyword evidence="2 4" id="KW-0238">DNA-binding</keyword>
<dbReference type="EMBL" id="JAGVWF010000047">
    <property type="protein sequence ID" value="MBS3059454.1"/>
    <property type="molecule type" value="Genomic_DNA"/>
</dbReference>
<reference evidence="7" key="2">
    <citation type="submission" date="2021-03" db="EMBL/GenBank/DDBJ databases">
        <authorList>
            <person name="Jaffe A."/>
        </authorList>
    </citation>
    <scope>NUCLEOTIDE SEQUENCE</scope>
    <source>
        <strain evidence="7">RIFCSPHIGHO2_01_FULL_GW2011_AR10_43_9</strain>
    </source>
</reference>
<accession>A0A7J4IW88</accession>
<evidence type="ECO:0000313" key="7">
    <source>
        <dbReference type="EMBL" id="MBS3059454.1"/>
    </source>
</evidence>
<dbReference type="Pfam" id="PF26553">
    <property type="entry name" value="PDDEXK_19"/>
    <property type="match status" value="1"/>
</dbReference>
<reference evidence="8" key="1">
    <citation type="journal article" date="2020" name="bioRxiv">
        <title>A rank-normalized archaeal taxonomy based on genome phylogeny resolves widespread incomplete and uneven classifications.</title>
        <authorList>
            <person name="Rinke C."/>
            <person name="Chuvochina M."/>
            <person name="Mussig A.J."/>
            <person name="Chaumeil P.-A."/>
            <person name="Waite D.W."/>
            <person name="Whitman W.B."/>
            <person name="Parks D.H."/>
            <person name="Hugenholtz P."/>
        </authorList>
    </citation>
    <scope>NUCLEOTIDE SEQUENCE [LARGE SCALE GENOMIC DNA]</scope>
</reference>
<dbReference type="HAMAP" id="MF_00584">
    <property type="entry name" value="HTH_type_cro_C1"/>
    <property type="match status" value="1"/>
</dbReference>
<dbReference type="CDD" id="cd00093">
    <property type="entry name" value="HTH_XRE"/>
    <property type="match status" value="1"/>
</dbReference>